<name>A0A1I4T589_9EURY</name>
<dbReference type="InterPro" id="IPR012334">
    <property type="entry name" value="Pectin_lyas_fold"/>
</dbReference>
<dbReference type="SMART" id="SM00710">
    <property type="entry name" value="PbH1"/>
    <property type="match status" value="8"/>
</dbReference>
<evidence type="ECO:0000256" key="1">
    <source>
        <dbReference type="ARBA" id="ARBA00004906"/>
    </source>
</evidence>
<dbReference type="InterPro" id="IPR011050">
    <property type="entry name" value="Pectin_lyase_fold/virulence"/>
</dbReference>
<keyword evidence="7" id="KW-1185">Reference proteome</keyword>
<comment type="pathway">
    <text evidence="1">Protein modification; protein ubiquitination.</text>
</comment>
<dbReference type="PANTHER" id="PTHR22990:SF15">
    <property type="entry name" value="F-BOX ONLY PROTEIN 10"/>
    <property type="match status" value="1"/>
</dbReference>
<dbReference type="AlphaFoldDB" id="A0A1I4T589"/>
<dbReference type="Gene3D" id="2.160.20.10">
    <property type="entry name" value="Single-stranded right-handed beta-helix, Pectin lyase-like"/>
    <property type="match status" value="2"/>
</dbReference>
<evidence type="ECO:0000313" key="6">
    <source>
        <dbReference type="EMBL" id="SFM71811.1"/>
    </source>
</evidence>
<sequence>MNFKMIIWIVILIALTGHASATFSLTDLSSSTLIIVGEENADFTSIQAAIDSANESTIIWVQDGVYYENILIDRSVVLIPAKGDQSNVVIYSDNSSGHIIHITAPDTIVTGFNLAGYKDSKPLSGIYLDNVDNCSISFNAISNTQDSIILQESHECNIMMNNLSSNILHGIVMTDSNNNIIKKNNIFDNRFGIYTQECDSNTIEKNNVTSNDGYGIALFESNSIVIEDNDVTKNEYGICFTSSLYNKIKENTISENSHIGLVFWETEDDIIENNTIKSNDEGIFFNEAYGSVVKNNKIIKNNKAINVESSSGNDIHSNTIKDSFPFQYLAWGAICLLLLSILYYMNKKGYLLKGLIGSFLIFTFLFSIMAIYLVLFSPSLPYYNVEVENINFDTGPSQNNESENVLIDMELNYVYKDSVSLIVPDNERSNYLPVKVQISSLILNPAGTVGDHKPLTEDTFVLDFSQPYLYSNELELKDDRIHHVRTEVCSKRYYDYPWPKHGEGMWEVIGSGAIEIDLK</sequence>
<keyword evidence="3" id="KW-0833">Ubl conjugation pathway</keyword>
<dbReference type="InterPro" id="IPR051550">
    <property type="entry name" value="SCF-Subunits/Alg-Epimerases"/>
</dbReference>
<keyword evidence="4" id="KW-0472">Membrane</keyword>
<keyword evidence="4" id="KW-0812">Transmembrane</keyword>
<dbReference type="SUPFAM" id="SSF51126">
    <property type="entry name" value="Pectin lyase-like"/>
    <property type="match status" value="1"/>
</dbReference>
<keyword evidence="4" id="KW-1133">Transmembrane helix</keyword>
<feature type="transmembrane region" description="Helical" evidence="4">
    <location>
        <begin position="326"/>
        <end position="344"/>
    </location>
</feature>
<evidence type="ECO:0000256" key="2">
    <source>
        <dbReference type="ARBA" id="ARBA00022737"/>
    </source>
</evidence>
<evidence type="ECO:0000313" key="7">
    <source>
        <dbReference type="Proteomes" id="UP000198535"/>
    </source>
</evidence>
<dbReference type="InterPro" id="IPR022441">
    <property type="entry name" value="Para_beta_helix_rpt-2"/>
</dbReference>
<dbReference type="PANTHER" id="PTHR22990">
    <property type="entry name" value="F-BOX ONLY PROTEIN"/>
    <property type="match status" value="1"/>
</dbReference>
<evidence type="ECO:0000256" key="4">
    <source>
        <dbReference type="SAM" id="Phobius"/>
    </source>
</evidence>
<evidence type="ECO:0000256" key="3">
    <source>
        <dbReference type="ARBA" id="ARBA00022786"/>
    </source>
</evidence>
<feature type="domain" description="Right handed beta helix" evidence="5">
    <location>
        <begin position="200"/>
        <end position="324"/>
    </location>
</feature>
<reference evidence="7" key="1">
    <citation type="submission" date="2016-10" db="EMBL/GenBank/DDBJ databases">
        <authorList>
            <person name="Varghese N."/>
            <person name="Submissions S."/>
        </authorList>
    </citation>
    <scope>NUCLEOTIDE SEQUENCE [LARGE SCALE GENOMIC DNA]</scope>
    <source>
        <strain evidence="7">Mob M</strain>
    </source>
</reference>
<dbReference type="EMBL" id="FOUJ01000004">
    <property type="protein sequence ID" value="SFM71811.1"/>
    <property type="molecule type" value="Genomic_DNA"/>
</dbReference>
<dbReference type="RefSeq" id="WP_091936822.1">
    <property type="nucleotide sequence ID" value="NZ_FOUJ01000004.1"/>
</dbReference>
<dbReference type="Proteomes" id="UP000198535">
    <property type="component" value="Unassembled WGS sequence"/>
</dbReference>
<dbReference type="Pfam" id="PF13229">
    <property type="entry name" value="Beta_helix"/>
    <property type="match status" value="1"/>
</dbReference>
<proteinExistence type="predicted"/>
<dbReference type="InterPro" id="IPR039448">
    <property type="entry name" value="Beta_helix"/>
</dbReference>
<gene>
    <name evidence="6" type="ORF">SAMN04488696_2198</name>
</gene>
<evidence type="ECO:0000259" key="5">
    <source>
        <dbReference type="Pfam" id="PF13229"/>
    </source>
</evidence>
<accession>A0A1I4T589</accession>
<dbReference type="InterPro" id="IPR006626">
    <property type="entry name" value="PbH1"/>
</dbReference>
<organism evidence="6 7">
    <name type="scientific">Methanolobus profundi</name>
    <dbReference type="NCBI Taxonomy" id="487685"/>
    <lineage>
        <taxon>Archaea</taxon>
        <taxon>Methanobacteriati</taxon>
        <taxon>Methanobacteriota</taxon>
        <taxon>Stenosarchaea group</taxon>
        <taxon>Methanomicrobia</taxon>
        <taxon>Methanosarcinales</taxon>
        <taxon>Methanosarcinaceae</taxon>
        <taxon>Methanolobus</taxon>
    </lineage>
</organism>
<dbReference type="NCBIfam" id="TIGR03804">
    <property type="entry name" value="para_beta_helix"/>
    <property type="match status" value="4"/>
</dbReference>
<protein>
    <submittedName>
        <fullName evidence="6">Parallel beta-helix repeat (Two copies)</fullName>
    </submittedName>
</protein>
<feature type="transmembrane region" description="Helical" evidence="4">
    <location>
        <begin position="356"/>
        <end position="375"/>
    </location>
</feature>
<dbReference type="STRING" id="487685.SAMN04488696_2198"/>
<dbReference type="OrthoDB" id="36243at2157"/>
<keyword evidence="2" id="KW-0677">Repeat</keyword>